<feature type="compositionally biased region" description="Low complexity" evidence="1">
    <location>
        <begin position="41"/>
        <end position="59"/>
    </location>
</feature>
<protein>
    <submittedName>
        <fullName evidence="2">Uncharacterized protein</fullName>
    </submittedName>
</protein>
<comment type="caution">
    <text evidence="2">The sequence shown here is derived from an EMBL/GenBank/DDBJ whole genome shotgun (WGS) entry which is preliminary data.</text>
</comment>
<evidence type="ECO:0000313" key="3">
    <source>
        <dbReference type="Proteomes" id="UP000631535"/>
    </source>
</evidence>
<gene>
    <name evidence="2" type="ORF">GCM10012287_45290</name>
</gene>
<name>A0ABQ2MNF7_9ACTN</name>
<accession>A0ABQ2MNF7</accession>
<sequence>MDGRTEVRAGPLADEEAGQLQVGAVPVPDSLPSRVPRADSVPGRGPVPVVAGAGSAHPARPVQGPFRRRTPGRPLAAGRAAGPAEGVRLIFGRVILGRVHGTTLGRV</sequence>
<evidence type="ECO:0000313" key="2">
    <source>
        <dbReference type="EMBL" id="GGO55020.1"/>
    </source>
</evidence>
<reference evidence="3" key="1">
    <citation type="journal article" date="2019" name="Int. J. Syst. Evol. Microbiol.">
        <title>The Global Catalogue of Microorganisms (GCM) 10K type strain sequencing project: providing services to taxonomists for standard genome sequencing and annotation.</title>
        <authorList>
            <consortium name="The Broad Institute Genomics Platform"/>
            <consortium name="The Broad Institute Genome Sequencing Center for Infectious Disease"/>
            <person name="Wu L."/>
            <person name="Ma J."/>
        </authorList>
    </citation>
    <scope>NUCLEOTIDE SEQUENCE [LARGE SCALE GENOMIC DNA]</scope>
    <source>
        <strain evidence="3">CGMCC 4.7178</strain>
    </source>
</reference>
<keyword evidence="3" id="KW-1185">Reference proteome</keyword>
<organism evidence="2 3">
    <name type="scientific">Streptomyces daqingensis</name>
    <dbReference type="NCBI Taxonomy" id="1472640"/>
    <lineage>
        <taxon>Bacteria</taxon>
        <taxon>Bacillati</taxon>
        <taxon>Actinomycetota</taxon>
        <taxon>Actinomycetes</taxon>
        <taxon>Kitasatosporales</taxon>
        <taxon>Streptomycetaceae</taxon>
        <taxon>Streptomyces</taxon>
    </lineage>
</organism>
<feature type="region of interest" description="Disordered" evidence="1">
    <location>
        <begin position="1"/>
        <end position="81"/>
    </location>
</feature>
<dbReference type="EMBL" id="BMMP01000016">
    <property type="protein sequence ID" value="GGO55020.1"/>
    <property type="molecule type" value="Genomic_DNA"/>
</dbReference>
<proteinExistence type="predicted"/>
<evidence type="ECO:0000256" key="1">
    <source>
        <dbReference type="SAM" id="MobiDB-lite"/>
    </source>
</evidence>
<dbReference type="Proteomes" id="UP000631535">
    <property type="component" value="Unassembled WGS sequence"/>
</dbReference>
<feature type="compositionally biased region" description="Low complexity" evidence="1">
    <location>
        <begin position="72"/>
        <end position="81"/>
    </location>
</feature>